<protein>
    <submittedName>
        <fullName evidence="1">Uncharacterized protein</fullName>
    </submittedName>
</protein>
<organism evidence="1">
    <name type="scientific">Schistocephalus solidus</name>
    <name type="common">Tapeworm</name>
    <dbReference type="NCBI Taxonomy" id="70667"/>
    <lineage>
        <taxon>Eukaryota</taxon>
        <taxon>Metazoa</taxon>
        <taxon>Spiralia</taxon>
        <taxon>Lophotrochozoa</taxon>
        <taxon>Platyhelminthes</taxon>
        <taxon>Cestoda</taxon>
        <taxon>Eucestoda</taxon>
        <taxon>Diphyllobothriidea</taxon>
        <taxon>Diphyllobothriidae</taxon>
        <taxon>Schistocephalus</taxon>
    </lineage>
</organism>
<accession>A0A0X3P089</accession>
<proteinExistence type="predicted"/>
<feature type="non-terminal residue" evidence="1">
    <location>
        <position position="1"/>
    </location>
</feature>
<dbReference type="EMBL" id="GEEE01019998">
    <property type="protein sequence ID" value="JAP43227.1"/>
    <property type="molecule type" value="Transcribed_RNA"/>
</dbReference>
<sequence length="119" mass="13396">TRETGMAIYGLLAVISQPYKTPGTAATDARQMPNFINFNFFVYFRHNSNLPVSQLSNTTMISSENVYQARPGDHKFNLKELCRAGTISTLEGFILMSIYHRLADVQFFVQSNVSSTVYS</sequence>
<gene>
    <name evidence="1" type="ORF">TR153122</name>
</gene>
<dbReference type="AlphaFoldDB" id="A0A0X3P089"/>
<name>A0A0X3P089_SCHSO</name>
<reference evidence="1" key="1">
    <citation type="submission" date="2016-01" db="EMBL/GenBank/DDBJ databases">
        <title>Reference transcriptome for the parasite Schistocephalus solidus: insights into the molecular evolution of parasitism.</title>
        <authorList>
            <person name="Hebert F.O."/>
            <person name="Grambauer S."/>
            <person name="Barber I."/>
            <person name="Landry C.R."/>
            <person name="Aubin-Horth N."/>
        </authorList>
    </citation>
    <scope>NUCLEOTIDE SEQUENCE</scope>
</reference>
<evidence type="ECO:0000313" key="1">
    <source>
        <dbReference type="EMBL" id="JAP43227.1"/>
    </source>
</evidence>